<dbReference type="Proteomes" id="UP000230233">
    <property type="component" value="Chromosome I"/>
</dbReference>
<sequence>MLSSSFFFPSSDFRVEFFHFLINFRLLTASDVFFFCKKINFQLIFHHKHFSTFTEGNLDLKFSTESSMDATRSRKFCSHYPTHSKLFPRFFRRKACTAEQQHNRKFVQNQRKRSASLVIDFVAEIDNKELRKQS</sequence>
<evidence type="ECO:0000313" key="2">
    <source>
        <dbReference type="Proteomes" id="UP000230233"/>
    </source>
</evidence>
<protein>
    <submittedName>
        <fullName evidence="1">Uncharacterized protein</fullName>
    </submittedName>
</protein>
<comment type="caution">
    <text evidence="1">The sequence shown here is derived from an EMBL/GenBank/DDBJ whole genome shotgun (WGS) entry which is preliminary data.</text>
</comment>
<name>A0A2G5VQA3_9PELO</name>
<dbReference type="EMBL" id="PDUG01000001">
    <property type="protein sequence ID" value="PIC53964.1"/>
    <property type="molecule type" value="Genomic_DNA"/>
</dbReference>
<organism evidence="1 2">
    <name type="scientific">Caenorhabditis nigoni</name>
    <dbReference type="NCBI Taxonomy" id="1611254"/>
    <lineage>
        <taxon>Eukaryota</taxon>
        <taxon>Metazoa</taxon>
        <taxon>Ecdysozoa</taxon>
        <taxon>Nematoda</taxon>
        <taxon>Chromadorea</taxon>
        <taxon>Rhabditida</taxon>
        <taxon>Rhabditina</taxon>
        <taxon>Rhabditomorpha</taxon>
        <taxon>Rhabditoidea</taxon>
        <taxon>Rhabditidae</taxon>
        <taxon>Peloderinae</taxon>
        <taxon>Caenorhabditis</taxon>
    </lineage>
</organism>
<reference evidence="2" key="1">
    <citation type="submission" date="2017-10" db="EMBL/GenBank/DDBJ databases">
        <title>Rapid genome shrinkage in a self-fertile nematode reveals novel sperm competition proteins.</title>
        <authorList>
            <person name="Yin D."/>
            <person name="Schwarz E.M."/>
            <person name="Thomas C.G."/>
            <person name="Felde R.L."/>
            <person name="Korf I.F."/>
            <person name="Cutter A.D."/>
            <person name="Schartner C.M."/>
            <person name="Ralston E.J."/>
            <person name="Meyer B.J."/>
            <person name="Haag E.S."/>
        </authorList>
    </citation>
    <scope>NUCLEOTIDE SEQUENCE [LARGE SCALE GENOMIC DNA]</scope>
    <source>
        <strain evidence="2">JU1422</strain>
    </source>
</reference>
<evidence type="ECO:0000313" key="1">
    <source>
        <dbReference type="EMBL" id="PIC53964.1"/>
    </source>
</evidence>
<dbReference type="AlphaFoldDB" id="A0A2G5VQA3"/>
<accession>A0A2G5VQA3</accession>
<keyword evidence="2" id="KW-1185">Reference proteome</keyword>
<proteinExistence type="predicted"/>
<gene>
    <name evidence="1" type="primary">Cnig_chr_I.g3425</name>
    <name evidence="1" type="ORF">B9Z55_003425</name>
</gene>